<dbReference type="Proteomes" id="UP000509750">
    <property type="component" value="Plasmid unnamed2"/>
</dbReference>
<evidence type="ECO:0000256" key="1">
    <source>
        <dbReference type="SAM" id="MobiDB-lite"/>
    </source>
</evidence>
<feature type="region of interest" description="Disordered" evidence="1">
    <location>
        <begin position="1"/>
        <end position="30"/>
    </location>
</feature>
<dbReference type="AlphaFoldDB" id="A0A7D5KGI1"/>
<keyword evidence="3" id="KW-0614">Plasmid</keyword>
<protein>
    <recommendedName>
        <fullName evidence="2">Halobacterial output domain-containing protein</fullName>
    </recommendedName>
</protein>
<organism evidence="3 4">
    <name type="scientific">Halorarum halophilum</name>
    <dbReference type="NCBI Taxonomy" id="2743090"/>
    <lineage>
        <taxon>Archaea</taxon>
        <taxon>Methanobacteriati</taxon>
        <taxon>Methanobacteriota</taxon>
        <taxon>Stenosarchaea group</taxon>
        <taxon>Halobacteria</taxon>
        <taxon>Halobacteriales</taxon>
        <taxon>Haloferacaceae</taxon>
        <taxon>Halorarum</taxon>
    </lineage>
</organism>
<keyword evidence="4" id="KW-1185">Reference proteome</keyword>
<evidence type="ECO:0000313" key="4">
    <source>
        <dbReference type="Proteomes" id="UP000509750"/>
    </source>
</evidence>
<proteinExistence type="predicted"/>
<gene>
    <name evidence="3" type="ORF">HUG10_19590</name>
</gene>
<dbReference type="OrthoDB" id="331383at2157"/>
<dbReference type="Pfam" id="PF18545">
    <property type="entry name" value="HalOD1"/>
    <property type="match status" value="1"/>
</dbReference>
<evidence type="ECO:0000259" key="2">
    <source>
        <dbReference type="Pfam" id="PF18545"/>
    </source>
</evidence>
<accession>A0A7D5KGI1</accession>
<evidence type="ECO:0000313" key="3">
    <source>
        <dbReference type="EMBL" id="QLG29817.1"/>
    </source>
</evidence>
<name>A0A7D5KGI1_9EURY</name>
<dbReference type="InterPro" id="IPR040624">
    <property type="entry name" value="HalOD1"/>
</dbReference>
<dbReference type="KEGG" id="halg:HUG10_19590"/>
<sequence>MTTMDDRHNSSRPVEEIDGLSADESVNEAPDGGWAFEAQIQYDPSDPRDLTTVIITGIAEAEGVSITEVTSPPLYEVVDIVAIDDALFGRPNASREDTDSAFEFRYHEYKVRVEADGWVTVLRPSDGPTTE</sequence>
<reference evidence="3 4" key="1">
    <citation type="submission" date="2020-07" db="EMBL/GenBank/DDBJ databases">
        <title>Gai3-2, isolated from salt lake.</title>
        <authorList>
            <person name="Cui H."/>
            <person name="Shi X."/>
        </authorList>
    </citation>
    <scope>NUCLEOTIDE SEQUENCE [LARGE SCALE GENOMIC DNA]</scope>
    <source>
        <strain evidence="3 4">Gai3-2</strain>
        <plasmid evidence="3 4">unnamed2</plasmid>
    </source>
</reference>
<feature type="compositionally biased region" description="Basic and acidic residues" evidence="1">
    <location>
        <begin position="1"/>
        <end position="15"/>
    </location>
</feature>
<dbReference type="EMBL" id="CP058531">
    <property type="protein sequence ID" value="QLG29817.1"/>
    <property type="molecule type" value="Genomic_DNA"/>
</dbReference>
<geneLocation type="plasmid" evidence="3 4">
    <name>unnamed2</name>
</geneLocation>
<feature type="domain" description="Halobacterial output" evidence="2">
    <location>
        <begin position="48"/>
        <end position="121"/>
    </location>
</feature>